<dbReference type="InterPro" id="IPR011322">
    <property type="entry name" value="N-reg_PII-like_a/b"/>
</dbReference>
<dbReference type="PANTHER" id="PTHR23419">
    <property type="entry name" value="DIVALENT CATION TOLERANCE CUTA-RELATED"/>
    <property type="match status" value="1"/>
</dbReference>
<evidence type="ECO:0000313" key="3">
    <source>
        <dbReference type="Proteomes" id="UP000219688"/>
    </source>
</evidence>
<name>A0A285VRZ8_9MICO</name>
<dbReference type="SUPFAM" id="SSF54913">
    <property type="entry name" value="GlnB-like"/>
    <property type="match status" value="1"/>
</dbReference>
<dbReference type="Proteomes" id="UP000219688">
    <property type="component" value="Unassembled WGS sequence"/>
</dbReference>
<dbReference type="GO" id="GO:0005507">
    <property type="term" value="F:copper ion binding"/>
    <property type="evidence" value="ECO:0007669"/>
    <property type="project" value="TreeGrafter"/>
</dbReference>
<dbReference type="PANTHER" id="PTHR23419:SF8">
    <property type="entry name" value="FI09726P"/>
    <property type="match status" value="1"/>
</dbReference>
<dbReference type="GO" id="GO:0010038">
    <property type="term" value="P:response to metal ion"/>
    <property type="evidence" value="ECO:0007669"/>
    <property type="project" value="InterPro"/>
</dbReference>
<dbReference type="Pfam" id="PF03091">
    <property type="entry name" value="CutA1"/>
    <property type="match status" value="1"/>
</dbReference>
<dbReference type="Gene3D" id="3.30.70.120">
    <property type="match status" value="1"/>
</dbReference>
<keyword evidence="3" id="KW-1185">Reference proteome</keyword>
<evidence type="ECO:0000256" key="1">
    <source>
        <dbReference type="ARBA" id="ARBA00010169"/>
    </source>
</evidence>
<gene>
    <name evidence="2" type="ORF">SAMN05421879_10931</name>
</gene>
<proteinExistence type="inferred from homology"/>
<sequence length="124" mass="13651">MDTPPSIPAEEPALVEAHVSVPDSESAQRIATDLVARQLAACVQVLGPMASVYVWQGEVHRAQEWLLLVKTTAEAFPRVAEAVRHQHRYDVPEIIAVPVTHALSDYGQWVRSHSDGIDDHEVLA</sequence>
<accession>A0A285VRZ8</accession>
<organism evidence="2 3">
    <name type="scientific">Ornithinimicrobium cerasi</name>
    <dbReference type="NCBI Taxonomy" id="2248773"/>
    <lineage>
        <taxon>Bacteria</taxon>
        <taxon>Bacillati</taxon>
        <taxon>Actinomycetota</taxon>
        <taxon>Actinomycetes</taxon>
        <taxon>Micrococcales</taxon>
        <taxon>Ornithinimicrobiaceae</taxon>
        <taxon>Ornithinimicrobium</taxon>
    </lineage>
</organism>
<dbReference type="InterPro" id="IPR004323">
    <property type="entry name" value="Ion_tolerance_CutA"/>
</dbReference>
<dbReference type="AlphaFoldDB" id="A0A285VRZ8"/>
<dbReference type="InterPro" id="IPR015867">
    <property type="entry name" value="N-reg_PII/ATP_PRibTrfase_C"/>
</dbReference>
<comment type="similarity">
    <text evidence="1">Belongs to the CutA family.</text>
</comment>
<dbReference type="EMBL" id="OBQK01000009">
    <property type="protein sequence ID" value="SOC56822.1"/>
    <property type="molecule type" value="Genomic_DNA"/>
</dbReference>
<reference evidence="3" key="1">
    <citation type="submission" date="2017-08" db="EMBL/GenBank/DDBJ databases">
        <authorList>
            <person name="Varghese N."/>
            <person name="Submissions S."/>
        </authorList>
    </citation>
    <scope>NUCLEOTIDE SEQUENCE [LARGE SCALE GENOMIC DNA]</scope>
    <source>
        <strain evidence="3">USBA17B2</strain>
    </source>
</reference>
<protein>
    <submittedName>
        <fullName evidence="2">Divalent cation tolerance protein</fullName>
    </submittedName>
</protein>
<dbReference type="RefSeq" id="WP_097188703.1">
    <property type="nucleotide sequence ID" value="NZ_OBQK01000009.1"/>
</dbReference>
<evidence type="ECO:0000313" key="2">
    <source>
        <dbReference type="EMBL" id="SOC56822.1"/>
    </source>
</evidence>